<dbReference type="SUPFAM" id="SSF47473">
    <property type="entry name" value="EF-hand"/>
    <property type="match status" value="1"/>
</dbReference>
<evidence type="ECO:0000313" key="12">
    <source>
        <dbReference type="Proteomes" id="UP000828390"/>
    </source>
</evidence>
<evidence type="ECO:0000256" key="3">
    <source>
        <dbReference type="ARBA" id="ARBA00011074"/>
    </source>
</evidence>
<dbReference type="GO" id="GO:0006508">
    <property type="term" value="P:proteolysis"/>
    <property type="evidence" value="ECO:0007669"/>
    <property type="project" value="UniProtKB-KW"/>
</dbReference>
<dbReference type="PROSITE" id="PS50222">
    <property type="entry name" value="EF_HAND_2"/>
    <property type="match status" value="1"/>
</dbReference>
<sequence>MAEVNDHISDETIESVKSVLWGNDLKDEVFLRWSQGFIFSNYEPTALVQYEGGPCAVIAPVQAFVIKNALFCDQPTANLTDVKTEESQSLLVSALCDVLMLVSTNGYSVLSLEAEPNSNNVQLENGSPSSNQDKDITDQSLEGESLCKRPRMDQMLFHSRLRCSKCYDEVSLKKCVAAKIKGFSGTSGVLLYLYSVILTKGIEQIKNEVEDISEPLIDGLHGHGSQSLINLLITGKAVTNVWDNDKDISGLKLHGVSRRSHIGFLSFMEHLRYCEVGWNLKNPKYPIWLIGSETHLTVLFSKDTNLIINETVQSAARRIFQRFDPEGNGFIVTDQLGDLMQALDLVYIKEYVDIMASKLDAEGLGIITQSSFFEEFYGGESTPELPKSFTLYHYNGIARSCANKQVQYVEGQAEIHDELEVQIVTDTSPVKFCLLTKWPTIEMKWNNECIPSLN</sequence>
<evidence type="ECO:0000256" key="6">
    <source>
        <dbReference type="ARBA" id="ARBA00022801"/>
    </source>
</evidence>
<dbReference type="GO" id="GO:1990380">
    <property type="term" value="F:K48-linked deubiquitinase activity"/>
    <property type="evidence" value="ECO:0007669"/>
    <property type="project" value="UniProtKB-UniRule"/>
</dbReference>
<keyword evidence="6 8" id="KW-0378">Hydrolase</keyword>
<dbReference type="PANTHER" id="PTHR12473">
    <property type="entry name" value="UBIQUITIN CARBOXYL-TERMINAL HYDROLASE MINDY-4-RELATED"/>
    <property type="match status" value="1"/>
</dbReference>
<dbReference type="PANTHER" id="PTHR12473:SF17">
    <property type="entry name" value="UBIQUITIN CARBOXYL-TERMINAL HYDROLASE MINDY-3"/>
    <property type="match status" value="1"/>
</dbReference>
<dbReference type="OrthoDB" id="9981542at2759"/>
<dbReference type="EMBL" id="JAIWYP010000014">
    <property type="protein sequence ID" value="KAH3706078.1"/>
    <property type="molecule type" value="Genomic_DNA"/>
</dbReference>
<comment type="similarity">
    <text evidence="3 8">Belongs to the MINDY deubiquitinase family. FAM188 subfamily.</text>
</comment>
<keyword evidence="7 8" id="KW-0788">Thiol protease</keyword>
<organism evidence="11 12">
    <name type="scientific">Dreissena polymorpha</name>
    <name type="common">Zebra mussel</name>
    <name type="synonym">Mytilus polymorpha</name>
    <dbReference type="NCBI Taxonomy" id="45954"/>
    <lineage>
        <taxon>Eukaryota</taxon>
        <taxon>Metazoa</taxon>
        <taxon>Spiralia</taxon>
        <taxon>Lophotrochozoa</taxon>
        <taxon>Mollusca</taxon>
        <taxon>Bivalvia</taxon>
        <taxon>Autobranchia</taxon>
        <taxon>Heteroconchia</taxon>
        <taxon>Euheterodonta</taxon>
        <taxon>Imparidentia</taxon>
        <taxon>Neoheterodontei</taxon>
        <taxon>Myida</taxon>
        <taxon>Dreissenoidea</taxon>
        <taxon>Dreissenidae</taxon>
        <taxon>Dreissena</taxon>
    </lineage>
</organism>
<dbReference type="InterPro" id="IPR002048">
    <property type="entry name" value="EF_hand_dom"/>
</dbReference>
<feature type="compositionally biased region" description="Polar residues" evidence="9">
    <location>
        <begin position="119"/>
        <end position="131"/>
    </location>
</feature>
<dbReference type="GO" id="GO:0071108">
    <property type="term" value="P:protein K48-linked deubiquitination"/>
    <property type="evidence" value="ECO:0007669"/>
    <property type="project" value="InterPro"/>
</dbReference>
<proteinExistence type="inferred from homology"/>
<accession>A0A9D3YS84</accession>
<evidence type="ECO:0000256" key="7">
    <source>
        <dbReference type="ARBA" id="ARBA00022807"/>
    </source>
</evidence>
<evidence type="ECO:0000256" key="2">
    <source>
        <dbReference type="ARBA" id="ARBA00002107"/>
    </source>
</evidence>
<dbReference type="AlphaFoldDB" id="A0A9D3YS84"/>
<comment type="caution">
    <text evidence="11">The sequence shown here is derived from an EMBL/GenBank/DDBJ whole genome shotgun (WGS) entry which is preliminary data.</text>
</comment>
<dbReference type="InterPro" id="IPR039785">
    <property type="entry name" value="MINY3/4"/>
</dbReference>
<dbReference type="Proteomes" id="UP000828390">
    <property type="component" value="Unassembled WGS sequence"/>
</dbReference>
<evidence type="ECO:0000256" key="4">
    <source>
        <dbReference type="ARBA" id="ARBA00022670"/>
    </source>
</evidence>
<dbReference type="InterPro" id="IPR011992">
    <property type="entry name" value="EF-hand-dom_pair"/>
</dbReference>
<dbReference type="Gene3D" id="1.10.238.10">
    <property type="entry name" value="EF-hand"/>
    <property type="match status" value="1"/>
</dbReference>
<dbReference type="Pfam" id="PF13898">
    <property type="entry name" value="MINDY-3_4_CD"/>
    <property type="match status" value="1"/>
</dbReference>
<dbReference type="EC" id="3.4.19.12" evidence="8"/>
<evidence type="ECO:0000259" key="10">
    <source>
        <dbReference type="PROSITE" id="PS50222"/>
    </source>
</evidence>
<dbReference type="InterPro" id="IPR025257">
    <property type="entry name" value="MINDY-3/4_CD"/>
</dbReference>
<evidence type="ECO:0000256" key="9">
    <source>
        <dbReference type="SAM" id="MobiDB-lite"/>
    </source>
</evidence>
<name>A0A9D3YS84_DREPO</name>
<keyword evidence="12" id="KW-1185">Reference proteome</keyword>
<reference evidence="11" key="1">
    <citation type="journal article" date="2019" name="bioRxiv">
        <title>The Genome of the Zebra Mussel, Dreissena polymorpha: A Resource for Invasive Species Research.</title>
        <authorList>
            <person name="McCartney M.A."/>
            <person name="Auch B."/>
            <person name="Kono T."/>
            <person name="Mallez S."/>
            <person name="Zhang Y."/>
            <person name="Obille A."/>
            <person name="Becker A."/>
            <person name="Abrahante J.E."/>
            <person name="Garbe J."/>
            <person name="Badalamenti J.P."/>
            <person name="Herman A."/>
            <person name="Mangelson H."/>
            <person name="Liachko I."/>
            <person name="Sullivan S."/>
            <person name="Sone E.D."/>
            <person name="Koren S."/>
            <person name="Silverstein K.A.T."/>
            <person name="Beckman K.B."/>
            <person name="Gohl D.M."/>
        </authorList>
    </citation>
    <scope>NUCLEOTIDE SEQUENCE</scope>
    <source>
        <strain evidence="11">Duluth1</strain>
        <tissue evidence="11">Whole animal</tissue>
    </source>
</reference>
<comment type="function">
    <text evidence="2 8">Hydrolase that can remove 'Lys-48'-linked conjugated ubiquitin from proteins.</text>
</comment>
<evidence type="ECO:0000256" key="5">
    <source>
        <dbReference type="ARBA" id="ARBA00022786"/>
    </source>
</evidence>
<protein>
    <recommendedName>
        <fullName evidence="8">Ubiquitin carboxyl-terminal hydrolase MINDY</fullName>
        <ecNumber evidence="8">3.4.19.12</ecNumber>
    </recommendedName>
</protein>
<evidence type="ECO:0000256" key="1">
    <source>
        <dbReference type="ARBA" id="ARBA00000707"/>
    </source>
</evidence>
<comment type="catalytic activity">
    <reaction evidence="1 8">
        <text>Thiol-dependent hydrolysis of ester, thioester, amide, peptide and isopeptide bonds formed by the C-terminal Gly of ubiquitin (a 76-residue protein attached to proteins as an intracellular targeting signal).</text>
        <dbReference type="EC" id="3.4.19.12"/>
    </reaction>
</comment>
<keyword evidence="5 8" id="KW-0833">Ubl conjugation pathway</keyword>
<feature type="region of interest" description="Disordered" evidence="9">
    <location>
        <begin position="119"/>
        <end position="143"/>
    </location>
</feature>
<keyword evidence="4 8" id="KW-0645">Protease</keyword>
<evidence type="ECO:0000313" key="11">
    <source>
        <dbReference type="EMBL" id="KAH3706078.1"/>
    </source>
</evidence>
<gene>
    <name evidence="11" type="ORF">DPMN_065457</name>
</gene>
<dbReference type="SMART" id="SM01174">
    <property type="entry name" value="DUF4205"/>
    <property type="match status" value="1"/>
</dbReference>
<dbReference type="GO" id="GO:0004843">
    <property type="term" value="F:cysteine-type deubiquitinase activity"/>
    <property type="evidence" value="ECO:0007669"/>
    <property type="project" value="UniProtKB-UniRule"/>
</dbReference>
<dbReference type="GO" id="GO:0005509">
    <property type="term" value="F:calcium ion binding"/>
    <property type="evidence" value="ECO:0007669"/>
    <property type="project" value="InterPro"/>
</dbReference>
<reference evidence="11" key="2">
    <citation type="submission" date="2020-11" db="EMBL/GenBank/DDBJ databases">
        <authorList>
            <person name="McCartney M.A."/>
            <person name="Auch B."/>
            <person name="Kono T."/>
            <person name="Mallez S."/>
            <person name="Becker A."/>
            <person name="Gohl D.M."/>
            <person name="Silverstein K.A.T."/>
            <person name="Koren S."/>
            <person name="Bechman K.B."/>
            <person name="Herman A."/>
            <person name="Abrahante J.E."/>
            <person name="Garbe J."/>
        </authorList>
    </citation>
    <scope>NUCLEOTIDE SEQUENCE</scope>
    <source>
        <strain evidence="11">Duluth1</strain>
        <tissue evidence="11">Whole animal</tissue>
    </source>
</reference>
<evidence type="ECO:0000256" key="8">
    <source>
        <dbReference type="RuleBase" id="RU367088"/>
    </source>
</evidence>
<feature type="domain" description="EF-hand" evidence="10">
    <location>
        <begin position="311"/>
        <end position="346"/>
    </location>
</feature>